<evidence type="ECO:0000259" key="5">
    <source>
        <dbReference type="PROSITE" id="PS50110"/>
    </source>
</evidence>
<dbReference type="InterPro" id="IPR011006">
    <property type="entry name" value="CheY-like_superfamily"/>
</dbReference>
<comment type="caution">
    <text evidence="6">The sequence shown here is derived from an EMBL/GenBank/DDBJ whole genome shotgun (WGS) entry which is preliminary data.</text>
</comment>
<keyword evidence="2" id="KW-0902">Two-component regulatory system</keyword>
<evidence type="ECO:0000256" key="3">
    <source>
        <dbReference type="PROSITE-ProRule" id="PRU00169"/>
    </source>
</evidence>
<dbReference type="OrthoDB" id="21225at2759"/>
<dbReference type="InterPro" id="IPR001789">
    <property type="entry name" value="Sig_transdc_resp-reg_receiver"/>
</dbReference>
<feature type="region of interest" description="Disordered" evidence="4">
    <location>
        <begin position="35"/>
        <end position="55"/>
    </location>
</feature>
<proteinExistence type="predicted"/>
<evidence type="ECO:0000313" key="6">
    <source>
        <dbReference type="EMBL" id="KAF6149073.1"/>
    </source>
</evidence>
<reference evidence="6 7" key="1">
    <citation type="journal article" date="2020" name="IScience">
        <title>Genome Sequencing of the Endangered Kingdonia uniflora (Circaeasteraceae, Ranunculales) Reveals Potential Mechanisms of Evolutionary Specialization.</title>
        <authorList>
            <person name="Sun Y."/>
            <person name="Deng T."/>
            <person name="Zhang A."/>
            <person name="Moore M.J."/>
            <person name="Landis J.B."/>
            <person name="Lin N."/>
            <person name="Zhang H."/>
            <person name="Zhang X."/>
            <person name="Huang J."/>
            <person name="Zhang X."/>
            <person name="Sun H."/>
            <person name="Wang H."/>
        </authorList>
    </citation>
    <scope>NUCLEOTIDE SEQUENCE [LARGE SCALE GENOMIC DNA]</scope>
    <source>
        <strain evidence="6">TB1705</strain>
        <tissue evidence="6">Leaf</tissue>
    </source>
</reference>
<feature type="domain" description="Response regulatory" evidence="5">
    <location>
        <begin position="1"/>
        <end position="102"/>
    </location>
</feature>
<dbReference type="PANTHER" id="PTHR45339:SF1">
    <property type="entry name" value="HYBRID SIGNAL TRANSDUCTION HISTIDINE KINASE J"/>
    <property type="match status" value="1"/>
</dbReference>
<feature type="compositionally biased region" description="Polar residues" evidence="4">
    <location>
        <begin position="39"/>
        <end position="55"/>
    </location>
</feature>
<accession>A0A7J7M2I5</accession>
<evidence type="ECO:0000313" key="7">
    <source>
        <dbReference type="Proteomes" id="UP000541444"/>
    </source>
</evidence>
<dbReference type="PROSITE" id="PS50110">
    <property type="entry name" value="RESPONSE_REGULATORY"/>
    <property type="match status" value="1"/>
</dbReference>
<dbReference type="Gene3D" id="3.40.50.2300">
    <property type="match status" value="1"/>
</dbReference>
<gene>
    <name evidence="6" type="ORF">GIB67_018651</name>
</gene>
<keyword evidence="1 3" id="KW-0597">Phosphoprotein</keyword>
<dbReference type="CDD" id="cd17546">
    <property type="entry name" value="REC_hyHK_CKI1_RcsC-like"/>
    <property type="match status" value="1"/>
</dbReference>
<evidence type="ECO:0000256" key="4">
    <source>
        <dbReference type="SAM" id="MobiDB-lite"/>
    </source>
</evidence>
<protein>
    <recommendedName>
        <fullName evidence="5">Response regulatory domain-containing protein</fullName>
    </recommendedName>
</protein>
<dbReference type="EMBL" id="JACGCM010001805">
    <property type="protein sequence ID" value="KAF6149073.1"/>
    <property type="molecule type" value="Genomic_DNA"/>
</dbReference>
<dbReference type="AlphaFoldDB" id="A0A7J7M2I5"/>
<feature type="modified residue" description="4-aspartylphosphate" evidence="3">
    <location>
        <position position="4"/>
    </location>
</feature>
<dbReference type="SUPFAM" id="SSF52172">
    <property type="entry name" value="CheY-like"/>
    <property type="match status" value="1"/>
</dbReference>
<name>A0A7J7M2I5_9MAGN</name>
<dbReference type="GO" id="GO:0000160">
    <property type="term" value="P:phosphorelay signal transduction system"/>
    <property type="evidence" value="ECO:0007669"/>
    <property type="project" value="UniProtKB-KW"/>
</dbReference>
<evidence type="ECO:0000256" key="1">
    <source>
        <dbReference type="ARBA" id="ARBA00022553"/>
    </source>
</evidence>
<dbReference type="Proteomes" id="UP000541444">
    <property type="component" value="Unassembled WGS sequence"/>
</dbReference>
<keyword evidence="7" id="KW-1185">Reference proteome</keyword>
<dbReference type="PANTHER" id="PTHR45339">
    <property type="entry name" value="HYBRID SIGNAL TRANSDUCTION HISTIDINE KINASE J"/>
    <property type="match status" value="1"/>
</dbReference>
<evidence type="ECO:0000256" key="2">
    <source>
        <dbReference type="ARBA" id="ARBA00023012"/>
    </source>
</evidence>
<organism evidence="6 7">
    <name type="scientific">Kingdonia uniflora</name>
    <dbReference type="NCBI Taxonomy" id="39325"/>
    <lineage>
        <taxon>Eukaryota</taxon>
        <taxon>Viridiplantae</taxon>
        <taxon>Streptophyta</taxon>
        <taxon>Embryophyta</taxon>
        <taxon>Tracheophyta</taxon>
        <taxon>Spermatophyta</taxon>
        <taxon>Magnoliopsida</taxon>
        <taxon>Ranunculales</taxon>
        <taxon>Circaeasteraceae</taxon>
        <taxon>Kingdonia</taxon>
    </lineage>
</organism>
<sequence length="107" mass="11795">MVQDVCMPVMDGLQATRLIRSFEETGNWDAALKAGLDQPQPSSNSFLNDQDTTPSRNRIPIIAMTANTVRESGDECLGNGMDSFVSKPVNSQKLKECLQKYIPCESL</sequence>